<feature type="region of interest" description="Disordered" evidence="1">
    <location>
        <begin position="61"/>
        <end position="82"/>
    </location>
</feature>
<comment type="caution">
    <text evidence="2">The sequence shown here is derived from an EMBL/GenBank/DDBJ whole genome shotgun (WGS) entry which is preliminary data.</text>
</comment>
<feature type="compositionally biased region" description="Low complexity" evidence="1">
    <location>
        <begin position="106"/>
        <end position="125"/>
    </location>
</feature>
<sequence length="155" mass="15421">MRPGSTPTRLLPSPIPFNSRFVTVCWTAAGSTGSTVTANRAFKVLAGGSLRCALCAASTSPVPASATSHDRAESLPGTLGAPDLSRTCVPDLYSPVGREAGGLGASGSAPAGAVETPAPVPATAGLGAKASTPVTQAVEQQTATRQKNPIVIPQT</sequence>
<protein>
    <submittedName>
        <fullName evidence="2">Uncharacterized protein</fullName>
    </submittedName>
</protein>
<evidence type="ECO:0000313" key="2">
    <source>
        <dbReference type="EMBL" id="GAA2634792.1"/>
    </source>
</evidence>
<keyword evidence="3" id="KW-1185">Reference proteome</keyword>
<feature type="compositionally biased region" description="Polar residues" evidence="1">
    <location>
        <begin position="132"/>
        <end position="155"/>
    </location>
</feature>
<evidence type="ECO:0000313" key="3">
    <source>
        <dbReference type="Proteomes" id="UP001500151"/>
    </source>
</evidence>
<gene>
    <name evidence="2" type="ORF">GCM10010307_30430</name>
</gene>
<evidence type="ECO:0000256" key="1">
    <source>
        <dbReference type="SAM" id="MobiDB-lite"/>
    </source>
</evidence>
<organism evidence="2 3">
    <name type="scientific">Streptomyces vastus</name>
    <dbReference type="NCBI Taxonomy" id="285451"/>
    <lineage>
        <taxon>Bacteria</taxon>
        <taxon>Bacillati</taxon>
        <taxon>Actinomycetota</taxon>
        <taxon>Actinomycetes</taxon>
        <taxon>Kitasatosporales</taxon>
        <taxon>Streptomycetaceae</taxon>
        <taxon>Streptomyces</taxon>
    </lineage>
</organism>
<feature type="region of interest" description="Disordered" evidence="1">
    <location>
        <begin position="99"/>
        <end position="155"/>
    </location>
</feature>
<reference evidence="2 3" key="1">
    <citation type="journal article" date="2019" name="Int. J. Syst. Evol. Microbiol.">
        <title>The Global Catalogue of Microorganisms (GCM) 10K type strain sequencing project: providing services to taxonomists for standard genome sequencing and annotation.</title>
        <authorList>
            <consortium name="The Broad Institute Genomics Platform"/>
            <consortium name="The Broad Institute Genome Sequencing Center for Infectious Disease"/>
            <person name="Wu L."/>
            <person name="Ma J."/>
        </authorList>
    </citation>
    <scope>NUCLEOTIDE SEQUENCE [LARGE SCALE GENOMIC DNA]</scope>
    <source>
        <strain evidence="2 3">JCM 4524</strain>
    </source>
</reference>
<proteinExistence type="predicted"/>
<dbReference type="Proteomes" id="UP001500151">
    <property type="component" value="Unassembled WGS sequence"/>
</dbReference>
<dbReference type="EMBL" id="BAAASJ010000031">
    <property type="protein sequence ID" value="GAA2634792.1"/>
    <property type="molecule type" value="Genomic_DNA"/>
</dbReference>
<name>A0ABN3QTF2_9ACTN</name>
<accession>A0ABN3QTF2</accession>